<dbReference type="InterPro" id="IPR001715">
    <property type="entry name" value="CH_dom"/>
</dbReference>
<dbReference type="Pfam" id="PF15780">
    <property type="entry name" value="ASH"/>
    <property type="match status" value="1"/>
</dbReference>
<evidence type="ECO:0000256" key="4">
    <source>
        <dbReference type="ARBA" id="ARBA00022553"/>
    </source>
</evidence>
<dbReference type="FunCoup" id="A0A5N4AU85">
    <property type="interactions" value="48"/>
</dbReference>
<dbReference type="InterPro" id="IPR051185">
    <property type="entry name" value="ASPM"/>
</dbReference>
<keyword evidence="5" id="KW-0132">Cell division</keyword>
<keyword evidence="9" id="KW-0175">Coiled coil</keyword>
<evidence type="ECO:0000256" key="9">
    <source>
        <dbReference type="ARBA" id="ARBA00023054"/>
    </source>
</evidence>
<organism evidence="13 14">
    <name type="scientific">Photinus pyralis</name>
    <name type="common">Common eastern firefly</name>
    <name type="synonym">Lampyris pyralis</name>
    <dbReference type="NCBI Taxonomy" id="7054"/>
    <lineage>
        <taxon>Eukaryota</taxon>
        <taxon>Metazoa</taxon>
        <taxon>Ecdysozoa</taxon>
        <taxon>Arthropoda</taxon>
        <taxon>Hexapoda</taxon>
        <taxon>Insecta</taxon>
        <taxon>Pterygota</taxon>
        <taxon>Neoptera</taxon>
        <taxon>Endopterygota</taxon>
        <taxon>Coleoptera</taxon>
        <taxon>Polyphaga</taxon>
        <taxon>Elateriformia</taxon>
        <taxon>Elateroidea</taxon>
        <taxon>Lampyridae</taxon>
        <taxon>Lampyrinae</taxon>
        <taxon>Photinus</taxon>
    </lineage>
</organism>
<keyword evidence="7" id="KW-0498">Mitosis</keyword>
<dbReference type="GO" id="GO:0005634">
    <property type="term" value="C:nucleus"/>
    <property type="evidence" value="ECO:0007669"/>
    <property type="project" value="UniProtKB-SubCell"/>
</dbReference>
<evidence type="ECO:0000256" key="1">
    <source>
        <dbReference type="ARBA" id="ARBA00004123"/>
    </source>
</evidence>
<evidence type="ECO:0000313" key="14">
    <source>
        <dbReference type="Proteomes" id="UP000327044"/>
    </source>
</evidence>
<keyword evidence="8" id="KW-0112">Calmodulin-binding</keyword>
<dbReference type="Gene3D" id="1.20.5.190">
    <property type="match status" value="8"/>
</dbReference>
<dbReference type="SUPFAM" id="SSF47576">
    <property type="entry name" value="Calponin-homology domain, CH-domain"/>
    <property type="match status" value="1"/>
</dbReference>
<evidence type="ECO:0000259" key="12">
    <source>
        <dbReference type="PROSITE" id="PS50021"/>
    </source>
</evidence>
<dbReference type="Gene3D" id="1.10.418.10">
    <property type="entry name" value="Calponin-like domain"/>
    <property type="match status" value="1"/>
</dbReference>
<evidence type="ECO:0000256" key="10">
    <source>
        <dbReference type="ARBA" id="ARBA00023242"/>
    </source>
</evidence>
<dbReference type="GO" id="GO:0051301">
    <property type="term" value="P:cell division"/>
    <property type="evidence" value="ECO:0007669"/>
    <property type="project" value="UniProtKB-KW"/>
</dbReference>
<evidence type="ECO:0000256" key="5">
    <source>
        <dbReference type="ARBA" id="ARBA00022618"/>
    </source>
</evidence>
<dbReference type="GO" id="GO:0007051">
    <property type="term" value="P:spindle organization"/>
    <property type="evidence" value="ECO:0007669"/>
    <property type="project" value="TreeGrafter"/>
</dbReference>
<comment type="caution">
    <text evidence="13">The sequence shown here is derived from an EMBL/GenBank/DDBJ whole genome shotgun (WGS) entry which is preliminary data.</text>
</comment>
<reference evidence="13 14" key="1">
    <citation type="journal article" date="2018" name="Elife">
        <title>Firefly genomes illuminate parallel origins of bioluminescence in beetles.</title>
        <authorList>
            <person name="Fallon T.R."/>
            <person name="Lower S.E."/>
            <person name="Chang C.H."/>
            <person name="Bessho-Uehara M."/>
            <person name="Martin G.J."/>
            <person name="Bewick A.J."/>
            <person name="Behringer M."/>
            <person name="Debat H.J."/>
            <person name="Wong I."/>
            <person name="Day J.C."/>
            <person name="Suvorov A."/>
            <person name="Silva C.J."/>
            <person name="Stanger-Hall K.F."/>
            <person name="Hall D.W."/>
            <person name="Schmitz R.J."/>
            <person name="Nelson D.R."/>
            <person name="Lewis S.M."/>
            <person name="Shigenobu S."/>
            <person name="Bybee S.M."/>
            <person name="Larracuente A.M."/>
            <person name="Oba Y."/>
            <person name="Weng J.K."/>
        </authorList>
    </citation>
    <scope>NUCLEOTIDE SEQUENCE [LARGE SCALE GENOMIC DNA]</scope>
    <source>
        <strain evidence="13">1611_PpyrPB1</strain>
        <tissue evidence="13">Whole body</tissue>
    </source>
</reference>
<dbReference type="InterPro" id="IPR027417">
    <property type="entry name" value="P-loop_NTPase"/>
</dbReference>
<keyword evidence="6" id="KW-0677">Repeat</keyword>
<dbReference type="SMART" id="SM00015">
    <property type="entry name" value="IQ"/>
    <property type="match status" value="19"/>
</dbReference>
<proteinExistence type="predicted"/>
<feature type="domain" description="Calponin-homology (CH)" evidence="12">
    <location>
        <begin position="771"/>
        <end position="903"/>
    </location>
</feature>
<dbReference type="GO" id="GO:0000922">
    <property type="term" value="C:spindle pole"/>
    <property type="evidence" value="ECO:0007669"/>
    <property type="project" value="TreeGrafter"/>
</dbReference>
<evidence type="ECO:0000256" key="6">
    <source>
        <dbReference type="ARBA" id="ARBA00022737"/>
    </source>
</evidence>
<dbReference type="InterPro" id="IPR031549">
    <property type="entry name" value="ASH"/>
</dbReference>
<dbReference type="SMART" id="SM00033">
    <property type="entry name" value="CH"/>
    <property type="match status" value="1"/>
</dbReference>
<evidence type="ECO:0000256" key="2">
    <source>
        <dbReference type="ARBA" id="ARBA00004496"/>
    </source>
</evidence>
<dbReference type="InParanoid" id="A0A5N4AU85"/>
<gene>
    <name evidence="13" type="ORF">PPYR_05233</name>
</gene>
<accession>A0A5N4AU85</accession>
<evidence type="ECO:0000256" key="3">
    <source>
        <dbReference type="ARBA" id="ARBA00022490"/>
    </source>
</evidence>
<evidence type="ECO:0000256" key="11">
    <source>
        <dbReference type="ARBA" id="ARBA00023306"/>
    </source>
</evidence>
<dbReference type="InterPro" id="IPR036872">
    <property type="entry name" value="CH_dom_sf"/>
</dbReference>
<dbReference type="GO" id="GO:0051295">
    <property type="term" value="P:establishment of meiotic spindle localization"/>
    <property type="evidence" value="ECO:0007669"/>
    <property type="project" value="TreeGrafter"/>
</dbReference>
<keyword evidence="3" id="KW-0963">Cytoplasm</keyword>
<keyword evidence="11" id="KW-0131">Cell cycle</keyword>
<dbReference type="PANTHER" id="PTHR22706">
    <property type="entry name" value="ASSEMBLY FACTOR FOR SPINDLE MICROTUBULES"/>
    <property type="match status" value="1"/>
</dbReference>
<keyword evidence="10" id="KW-0539">Nucleus</keyword>
<dbReference type="EMBL" id="VVIM01000003">
    <property type="protein sequence ID" value="KAB0800879.1"/>
    <property type="molecule type" value="Genomic_DNA"/>
</dbReference>
<protein>
    <recommendedName>
        <fullName evidence="12">Calponin-homology (CH) domain-containing protein</fullName>
    </recommendedName>
</protein>
<name>A0A5N4AU85_PHOPY</name>
<dbReference type="GO" id="GO:0005516">
    <property type="term" value="F:calmodulin binding"/>
    <property type="evidence" value="ECO:0007669"/>
    <property type="project" value="UniProtKB-KW"/>
</dbReference>
<dbReference type="PANTHER" id="PTHR22706:SF1">
    <property type="entry name" value="ASSEMBLY FACTOR FOR SPINDLE MICROTUBULES"/>
    <property type="match status" value="1"/>
</dbReference>
<dbReference type="GO" id="GO:0005737">
    <property type="term" value="C:cytoplasm"/>
    <property type="evidence" value="ECO:0007669"/>
    <property type="project" value="UniProtKB-SubCell"/>
</dbReference>
<dbReference type="CDD" id="cd23767">
    <property type="entry name" value="IQCD"/>
    <property type="match status" value="1"/>
</dbReference>
<evidence type="ECO:0000313" key="13">
    <source>
        <dbReference type="EMBL" id="KAB0800879.1"/>
    </source>
</evidence>
<dbReference type="OrthoDB" id="2148418at2759"/>
<dbReference type="GO" id="GO:0000278">
    <property type="term" value="P:mitotic cell cycle"/>
    <property type="evidence" value="ECO:0007669"/>
    <property type="project" value="TreeGrafter"/>
</dbReference>
<dbReference type="SUPFAM" id="SSF52540">
    <property type="entry name" value="P-loop containing nucleoside triphosphate hydrolases"/>
    <property type="match status" value="2"/>
</dbReference>
<dbReference type="Proteomes" id="UP000327044">
    <property type="component" value="Unassembled WGS sequence"/>
</dbReference>
<dbReference type="Pfam" id="PF00612">
    <property type="entry name" value="IQ"/>
    <property type="match status" value="6"/>
</dbReference>
<evidence type="ECO:0000256" key="8">
    <source>
        <dbReference type="ARBA" id="ARBA00022860"/>
    </source>
</evidence>
<dbReference type="Pfam" id="PF00307">
    <property type="entry name" value="CH"/>
    <property type="match status" value="1"/>
</dbReference>
<dbReference type="PROSITE" id="PS50021">
    <property type="entry name" value="CH"/>
    <property type="match status" value="1"/>
</dbReference>
<comment type="subcellular location">
    <subcellularLocation>
        <location evidence="2">Cytoplasm</location>
    </subcellularLocation>
    <subcellularLocation>
        <location evidence="1">Nucleus</location>
    </subcellularLocation>
</comment>
<keyword evidence="4" id="KW-0597">Phosphoprotein</keyword>
<dbReference type="PROSITE" id="PS50096">
    <property type="entry name" value="IQ"/>
    <property type="match status" value="6"/>
</dbReference>
<dbReference type="InterPro" id="IPR000048">
    <property type="entry name" value="IQ_motif_EF-hand-BS"/>
</dbReference>
<keyword evidence="14" id="KW-1185">Reference proteome</keyword>
<dbReference type="CDD" id="cd21223">
    <property type="entry name" value="CH_ASPM_rpt1"/>
    <property type="match status" value="1"/>
</dbReference>
<sequence>MESRFDISAGELKMKLEAKCIKEEKVEDIPKLTLAPFTNNTKLFFENSLIGTTSIQQLIIENPTTQDVKVAIKNMPPSEKRVQLSWEVQNIPACAAVLWEITWMPDIVDSWRHTFSFQFGRCLKKDLPVTFKSVANKKQVNPKNRSSVKVPTRHSSVTAPHCSINNKKVNGSSYVTSISKKSTVRAQKENIPKVVYSNLNEDDVFLPSKYTSFTLESFNSEIRRETYTVKERQCSNDHNISVDSIDMCLENNKYYGTASDTLALKVKDLVFSPLGDSKYLANLSTATYTKENRLNSASSLSELGQRIYSTSSIEEELHNISTATYTKDSLHSKYNPIEDLHNISSGTYTKERQPAFSLNDSNLTNISTATYTKEKYLYSISPNADSLKGISSETYTKEALSTEKSKVMNGIIKQSSPICTKKSVWFSESLLGSHENDNIPSGFNFSPISFDTPNVHQKNMSGMGVRTIIEANLWGCENVSGYITNDALITKPLKRKSELNFEISPAKRVHINGQLSNEPHNLNWNTSKPPRVKVKSDGFYFDPYMVQSVYQDEAWMERQEGIFKNWLNALLAPPSELDVNVEVNVAKIWQESKQKGESAPTPLSKESVSSTYHTNHRLDALRKSASELFRSQAVGKVIATTYQIIENQKLSIRQDKNIHLNLGLQSQITLVLLNYNPLWLRIGLETLFNTIIPISSNSDVMGLHNYIMQNLFKSSFLLQKFKSAHSPKYVAAIQKFILKKLFALVYFLDVAKTTTLIPHDPCLFSKTSPIKESREVVLTFSRELLSSVGDITKVLRLNGYILNHKQKYIHEFDYCVNHLGADLRDGVRLTRVMELILLKTGLTDLLRVPAVSRLQKIHNMKGVFDALTDAGFEILGDISPKDIVDGHHEKTLSFLWQIIYKFQAPVMVKAANTIIKWWRSLQIVVKRRIIQKRRHRLDTAAICIQTWYRRLTLAWKIEQLVPVVKQILLERLCNNSALKIQALYKMYAQRKHYLAMKKAVLVLQRFTRSCLLGKRAQIKRGSVLKIQTYFRMWICRRNFLNMRSAAITIQQRYHGKVVMLQQRSNFLNLKVAVINVQRRFKANKLMKIQREEFLLLKSAVITVQLHVRALILMKHEKQNYDKIRTAVITIQKYFRGYQTMKKQYCQYQKLRYSAIVIQTKFRAYHLMKLECAKFCQLKEVVRIVQQRFRANKLMQNEYSSYQRVRQAALVIQKRFRANRAMKKDYAAFNKMKRAAIVIQTYFRAHKDMKIQRTSYVTLQRVVINIQRRFIANKLMKYHRSSFLRQRAAVIKMQRIRRATNLMRIEKDNFTKLRNAAIIIQTRYRSNKQMKLCRAKFLSLIASTSLIQNRFRAHRSMKIEQKRYESLKNATICIQRHFRAVQLMKVEKQKYVLLKKAVISIQRRYKANKLTELYSLQFSNLKLAVLRVQLRFRANRAMREDRLKYLQLKKTVVMCQAVYRGQIERRSYLRYRNAVITVQTHFRARLLMKVQQERFRELQRAAVVIQRRYRGRVLMKKGMLEFHIERKAVLVIQRAFRAHLLMKIDYSKYQNLKMSVVKIQQQFRAWKAMREERKHYLTLKKCATFVQSKYRAQKLRDEFNTLKNTTICIQIQFRANRLRKQEMSRYAELKNATISIQRRFRANRLMRIVHEEYTNLKGATICIQRKLKATLLMRRERDTFTMLRNAAMVCQTVYRATQAMRVEREKYIILRSKVVFIQRIFRANRVMKRDSGRYVTLKKAAIMIQTKFRANKAKQLQYSKYHRYRNIIIRIQRRFRANREIKRQRERLLNMTKAAVTIQRGFRRTQIAKVERARFMETRNAAIMIQRRWRLFLEVNRDLITLKRRQLKAVVLIQACWRGHVVRKNRPEVADIRRKIKKVTSNALSEDTLSQRRERAIQILTDHTTLLHISRALDDFDFITRRCKNTLLAMSRELPEYLYITITTTNRSPGEMEVCTTATSILINFCKYSETTNLAWKPSYMAAVFSALTHCCDKEDKLFPYLCTLIWLFAHNNEYKNYIQLLPKFKQIIAKIESLCLRKQKMVSLKSHKIPSLFHVSAKFYKPSLVPDWGLDYPNRPRTFTNSIHALHNLLKILD</sequence>
<evidence type="ECO:0000256" key="7">
    <source>
        <dbReference type="ARBA" id="ARBA00022776"/>
    </source>
</evidence>